<feature type="coiled-coil region" evidence="6">
    <location>
        <begin position="183"/>
        <end position="210"/>
    </location>
</feature>
<protein>
    <submittedName>
        <fullName evidence="9">Tripartite motif containing 35-13</fullName>
    </submittedName>
</protein>
<reference evidence="9" key="1">
    <citation type="submission" date="2014-08" db="EMBL/GenBank/DDBJ databases">
        <authorList>
            <person name="Senf B."/>
            <person name="Petzold A."/>
            <person name="Downie B.R."/>
            <person name="Koch P."/>
            <person name="Platzer M."/>
        </authorList>
    </citation>
    <scope>NUCLEOTIDE SEQUENCE [LARGE SCALE GENOMIC DNA]</scope>
    <source>
        <strain evidence="9">GRZ</strain>
    </source>
</reference>
<dbReference type="PANTHER" id="PTHR24103">
    <property type="entry name" value="E3 UBIQUITIN-PROTEIN LIGASE TRIM"/>
    <property type="match status" value="1"/>
</dbReference>
<keyword evidence="3 5" id="KW-0863">Zinc-finger</keyword>
<evidence type="ECO:0000256" key="2">
    <source>
        <dbReference type="ARBA" id="ARBA00022723"/>
    </source>
</evidence>
<evidence type="ECO:0000256" key="1">
    <source>
        <dbReference type="ARBA" id="ARBA00008518"/>
    </source>
</evidence>
<evidence type="ECO:0000256" key="3">
    <source>
        <dbReference type="ARBA" id="ARBA00022771"/>
    </source>
</evidence>
<evidence type="ECO:0000313" key="9">
    <source>
        <dbReference type="Ensembl" id="ENSNFUP00015006054.1"/>
    </source>
</evidence>
<evidence type="ECO:0000313" key="10">
    <source>
        <dbReference type="Proteomes" id="UP000694548"/>
    </source>
</evidence>
<dbReference type="GeneTree" id="ENSGT01030000234583"/>
<keyword evidence="6" id="KW-0175">Coiled coil</keyword>
<dbReference type="SUPFAM" id="SSF57845">
    <property type="entry name" value="B-box zinc-binding domain"/>
    <property type="match status" value="1"/>
</dbReference>
<proteinExistence type="inferred from homology"/>
<feature type="domain" description="RING-type" evidence="7">
    <location>
        <begin position="24"/>
        <end position="66"/>
    </location>
</feature>
<dbReference type="InterPro" id="IPR000315">
    <property type="entry name" value="Znf_B-box"/>
</dbReference>
<dbReference type="Proteomes" id="UP000694548">
    <property type="component" value="Chromosome sgr05"/>
</dbReference>
<dbReference type="SUPFAM" id="SSF57850">
    <property type="entry name" value="RING/U-box"/>
    <property type="match status" value="1"/>
</dbReference>
<keyword evidence="4" id="KW-0862">Zinc</keyword>
<dbReference type="PROSITE" id="PS00518">
    <property type="entry name" value="ZF_RING_1"/>
    <property type="match status" value="1"/>
</dbReference>
<dbReference type="PROSITE" id="PS50119">
    <property type="entry name" value="ZF_BBOX"/>
    <property type="match status" value="1"/>
</dbReference>
<evidence type="ECO:0000256" key="6">
    <source>
        <dbReference type="SAM" id="Coils"/>
    </source>
</evidence>
<dbReference type="InterPro" id="IPR017907">
    <property type="entry name" value="Znf_RING_CS"/>
</dbReference>
<dbReference type="InterPro" id="IPR018957">
    <property type="entry name" value="Znf_C3HC4_RING-type"/>
</dbReference>
<name>A0A8C6KI68_NOTFU</name>
<dbReference type="SMART" id="SM00336">
    <property type="entry name" value="BBOX"/>
    <property type="match status" value="1"/>
</dbReference>
<dbReference type="Pfam" id="PF00097">
    <property type="entry name" value="zf-C3HC4"/>
    <property type="match status" value="1"/>
</dbReference>
<sequence length="238" mass="27078">GERDPLLSGWPRAIRARSEDDLSCPICGLILCQPVVLTCRHRFCKACLKDSWDTQGSKDSHYCPLCWRRSSMDQIAVNTVLEKACESFKEDRRRNDPETCKEHGEMLTLFCVEDLEPICGVCGKAAAHRGHRLYPVGEGTHDCKVGLHTETQIKEEFEALHRFLREQEAARLSALKAEEDLNNQMIHQRMEEMSSELESLSNTIRVTEQEMNSPDVPFLKVDDTADFLPARHHGSHST</sequence>
<dbReference type="SMART" id="SM00184">
    <property type="entry name" value="RING"/>
    <property type="match status" value="1"/>
</dbReference>
<dbReference type="GO" id="GO:0008270">
    <property type="term" value="F:zinc ion binding"/>
    <property type="evidence" value="ECO:0007669"/>
    <property type="project" value="UniProtKB-KW"/>
</dbReference>
<dbReference type="AlphaFoldDB" id="A0A8C6KI68"/>
<keyword evidence="2" id="KW-0479">Metal-binding</keyword>
<dbReference type="Pfam" id="PF00643">
    <property type="entry name" value="zf-B_box"/>
    <property type="match status" value="1"/>
</dbReference>
<dbReference type="InterPro" id="IPR050143">
    <property type="entry name" value="TRIM/RBCC"/>
</dbReference>
<feature type="domain" description="B box-type" evidence="8">
    <location>
        <begin position="95"/>
        <end position="136"/>
    </location>
</feature>
<dbReference type="Gene3D" id="3.30.160.60">
    <property type="entry name" value="Classic Zinc Finger"/>
    <property type="match status" value="1"/>
</dbReference>
<reference evidence="9" key="2">
    <citation type="submission" date="2025-08" db="UniProtKB">
        <authorList>
            <consortium name="Ensembl"/>
        </authorList>
    </citation>
    <scope>IDENTIFICATION</scope>
</reference>
<dbReference type="PROSITE" id="PS50089">
    <property type="entry name" value="ZF_RING_2"/>
    <property type="match status" value="1"/>
</dbReference>
<keyword evidence="10" id="KW-1185">Reference proteome</keyword>
<dbReference type="Ensembl" id="ENSNFUT00015006377.1">
    <property type="protein sequence ID" value="ENSNFUP00015006054.1"/>
    <property type="gene ID" value="ENSNFUG00015003033.1"/>
</dbReference>
<dbReference type="Gene3D" id="3.30.40.10">
    <property type="entry name" value="Zinc/RING finger domain, C3HC4 (zinc finger)"/>
    <property type="match status" value="1"/>
</dbReference>
<dbReference type="InterPro" id="IPR013083">
    <property type="entry name" value="Znf_RING/FYVE/PHD"/>
</dbReference>
<evidence type="ECO:0000259" key="8">
    <source>
        <dbReference type="PROSITE" id="PS50119"/>
    </source>
</evidence>
<comment type="similarity">
    <text evidence="1">Belongs to the TRIM/RBCC family.</text>
</comment>
<accession>A0A8C6KI68</accession>
<organism evidence="9 10">
    <name type="scientific">Nothobranchius furzeri</name>
    <name type="common">Turquoise killifish</name>
    <dbReference type="NCBI Taxonomy" id="105023"/>
    <lineage>
        <taxon>Eukaryota</taxon>
        <taxon>Metazoa</taxon>
        <taxon>Chordata</taxon>
        <taxon>Craniata</taxon>
        <taxon>Vertebrata</taxon>
        <taxon>Euteleostomi</taxon>
        <taxon>Actinopterygii</taxon>
        <taxon>Neopterygii</taxon>
        <taxon>Teleostei</taxon>
        <taxon>Neoteleostei</taxon>
        <taxon>Acanthomorphata</taxon>
        <taxon>Ovalentaria</taxon>
        <taxon>Atherinomorphae</taxon>
        <taxon>Cyprinodontiformes</taxon>
        <taxon>Nothobranchiidae</taxon>
        <taxon>Nothobranchius</taxon>
    </lineage>
</organism>
<evidence type="ECO:0000259" key="7">
    <source>
        <dbReference type="PROSITE" id="PS50089"/>
    </source>
</evidence>
<dbReference type="InterPro" id="IPR001841">
    <property type="entry name" value="Znf_RING"/>
</dbReference>
<evidence type="ECO:0000256" key="5">
    <source>
        <dbReference type="PROSITE-ProRule" id="PRU00024"/>
    </source>
</evidence>
<reference evidence="9" key="3">
    <citation type="submission" date="2025-09" db="UniProtKB">
        <authorList>
            <consortium name="Ensembl"/>
        </authorList>
    </citation>
    <scope>IDENTIFICATION</scope>
</reference>
<evidence type="ECO:0000256" key="4">
    <source>
        <dbReference type="ARBA" id="ARBA00022833"/>
    </source>
</evidence>